<evidence type="ECO:0000256" key="5">
    <source>
        <dbReference type="ARBA" id="ARBA00022692"/>
    </source>
</evidence>
<gene>
    <name evidence="9" type="ORF">SAMN04488112_1132</name>
</gene>
<proteinExistence type="inferred from homology"/>
<feature type="transmembrane region" description="Helical" evidence="8">
    <location>
        <begin position="290"/>
        <end position="313"/>
    </location>
</feature>
<keyword evidence="3" id="KW-0813">Transport</keyword>
<dbReference type="PANTHER" id="PTHR34975">
    <property type="entry name" value="SPORE GERMINATION PROTEIN A2"/>
    <property type="match status" value="1"/>
</dbReference>
<dbReference type="Pfam" id="PF03845">
    <property type="entry name" value="Spore_permease"/>
    <property type="match status" value="1"/>
</dbReference>
<evidence type="ECO:0000256" key="3">
    <source>
        <dbReference type="ARBA" id="ARBA00022448"/>
    </source>
</evidence>
<evidence type="ECO:0000256" key="8">
    <source>
        <dbReference type="SAM" id="Phobius"/>
    </source>
</evidence>
<dbReference type="InterPro" id="IPR004761">
    <property type="entry name" value="Spore_GerAB"/>
</dbReference>
<evidence type="ECO:0000256" key="6">
    <source>
        <dbReference type="ARBA" id="ARBA00022989"/>
    </source>
</evidence>
<name>A0A1G6NGA7_9BACL</name>
<dbReference type="STRING" id="1236220.SAMN04488112_1132"/>
<evidence type="ECO:0000256" key="4">
    <source>
        <dbReference type="ARBA" id="ARBA00022544"/>
    </source>
</evidence>
<feature type="transmembrane region" description="Helical" evidence="8">
    <location>
        <begin position="234"/>
        <end position="259"/>
    </location>
</feature>
<dbReference type="GO" id="GO:0016020">
    <property type="term" value="C:membrane"/>
    <property type="evidence" value="ECO:0007669"/>
    <property type="project" value="UniProtKB-SubCell"/>
</dbReference>
<dbReference type="AlphaFoldDB" id="A0A1G6NGA7"/>
<feature type="transmembrane region" description="Helical" evidence="8">
    <location>
        <begin position="49"/>
        <end position="67"/>
    </location>
</feature>
<sequence length="391" mass="43837">MAKDGNGSNQAELDTITVYQSFALLLSTIMGVGILGLQRGLVKESGHDAIWIILVGGLLVMLLVYIITRLMERFPGKALMYLGMIPTGDDNRFTWTKWMFLPFLLLAAIYFTVTTGVVVRTFGEVLISAVFMKTPLEATILSLLAASIVVAANRPVVIARFNEFLLPLMFLPVPLVIISLVQKGEWLNLLPLFRLDWNSMIKGVFSSLFAYSGFLVIVVYMARYQQPKKAVRPHIWAVGIVVLIYGFLVSTAISVFGIYEIQRLLWPTLEEVKVIAIPGKIFERLESGVLAIWMLAVFTTIINLIGALVDLVVTYFNIKETRRKWVAWGTLPVLYSISVWPPNLHTVFQWSDWIGMYELVLVLLFILVFSILAGLRGRRKGKEDASSPSSV</sequence>
<dbReference type="NCBIfam" id="TIGR00912">
    <property type="entry name" value="2A0309"/>
    <property type="match status" value="1"/>
</dbReference>
<evidence type="ECO:0000256" key="1">
    <source>
        <dbReference type="ARBA" id="ARBA00004141"/>
    </source>
</evidence>
<dbReference type="GO" id="GO:0009847">
    <property type="term" value="P:spore germination"/>
    <property type="evidence" value="ECO:0007669"/>
    <property type="project" value="InterPro"/>
</dbReference>
<dbReference type="PANTHER" id="PTHR34975:SF2">
    <property type="entry name" value="SPORE GERMINATION PROTEIN A2"/>
    <property type="match status" value="1"/>
</dbReference>
<evidence type="ECO:0000256" key="2">
    <source>
        <dbReference type="ARBA" id="ARBA00007998"/>
    </source>
</evidence>
<feature type="transmembrane region" description="Helical" evidence="8">
    <location>
        <begin position="325"/>
        <end position="342"/>
    </location>
</feature>
<evidence type="ECO:0000313" key="10">
    <source>
        <dbReference type="Proteomes" id="UP000199387"/>
    </source>
</evidence>
<organism evidence="9 10">
    <name type="scientific">Melghirimyces thermohalophilus</name>
    <dbReference type="NCBI Taxonomy" id="1236220"/>
    <lineage>
        <taxon>Bacteria</taxon>
        <taxon>Bacillati</taxon>
        <taxon>Bacillota</taxon>
        <taxon>Bacilli</taxon>
        <taxon>Bacillales</taxon>
        <taxon>Thermoactinomycetaceae</taxon>
        <taxon>Melghirimyces</taxon>
    </lineage>
</organism>
<dbReference type="OrthoDB" id="2716906at2"/>
<keyword evidence="4" id="KW-0309">Germination</keyword>
<dbReference type="Gene3D" id="1.20.1740.10">
    <property type="entry name" value="Amino acid/polyamine transporter I"/>
    <property type="match status" value="1"/>
</dbReference>
<keyword evidence="7 8" id="KW-0472">Membrane</keyword>
<protein>
    <submittedName>
        <fullName evidence="9">Spore germination protein</fullName>
    </submittedName>
</protein>
<feature type="transmembrane region" description="Helical" evidence="8">
    <location>
        <begin position="16"/>
        <end position="37"/>
    </location>
</feature>
<evidence type="ECO:0000256" key="7">
    <source>
        <dbReference type="ARBA" id="ARBA00023136"/>
    </source>
</evidence>
<comment type="subcellular location">
    <subcellularLocation>
        <location evidence="1">Membrane</location>
        <topology evidence="1">Multi-pass membrane protein</topology>
    </subcellularLocation>
</comment>
<keyword evidence="5 8" id="KW-0812">Transmembrane</keyword>
<reference evidence="9 10" key="1">
    <citation type="submission" date="2016-10" db="EMBL/GenBank/DDBJ databases">
        <authorList>
            <person name="de Groot N.N."/>
        </authorList>
    </citation>
    <scope>NUCLEOTIDE SEQUENCE [LARGE SCALE GENOMIC DNA]</scope>
    <source>
        <strain evidence="9 10">DSM 45514</strain>
    </source>
</reference>
<accession>A0A1G6NGA7</accession>
<keyword evidence="10" id="KW-1185">Reference proteome</keyword>
<feature type="transmembrane region" description="Helical" evidence="8">
    <location>
        <begin position="354"/>
        <end position="375"/>
    </location>
</feature>
<evidence type="ECO:0000313" key="9">
    <source>
        <dbReference type="EMBL" id="SDC66899.1"/>
    </source>
</evidence>
<feature type="transmembrane region" description="Helical" evidence="8">
    <location>
        <begin position="164"/>
        <end position="181"/>
    </location>
</feature>
<comment type="similarity">
    <text evidence="2">Belongs to the amino acid-polyamine-organocation (APC) superfamily. Spore germination protein (SGP) (TC 2.A.3.9) family.</text>
</comment>
<dbReference type="EMBL" id="FMZA01000013">
    <property type="protein sequence ID" value="SDC66899.1"/>
    <property type="molecule type" value="Genomic_DNA"/>
</dbReference>
<keyword evidence="6 8" id="KW-1133">Transmembrane helix</keyword>
<feature type="transmembrane region" description="Helical" evidence="8">
    <location>
        <begin position="201"/>
        <end position="222"/>
    </location>
</feature>
<dbReference type="RefSeq" id="WP_091570597.1">
    <property type="nucleotide sequence ID" value="NZ_FMZA01000013.1"/>
</dbReference>
<feature type="transmembrane region" description="Helical" evidence="8">
    <location>
        <begin position="98"/>
        <end position="119"/>
    </location>
</feature>
<dbReference type="Proteomes" id="UP000199387">
    <property type="component" value="Unassembled WGS sequence"/>
</dbReference>